<dbReference type="EMBL" id="VYYT01000113">
    <property type="protein sequence ID" value="KAK2768028.1"/>
    <property type="molecule type" value="Genomic_DNA"/>
</dbReference>
<dbReference type="AlphaFoldDB" id="A0AAE0DAT3"/>
<proteinExistence type="predicted"/>
<protein>
    <submittedName>
        <fullName evidence="2">Uncharacterized protein</fullName>
    </submittedName>
</protein>
<sequence length="81" mass="9035">MLNVEQPTKQKRHYAATSKDKLGPGALKPFISGIARKIHPVQKPPRDCAARLSRVWADKVSTAVGKHRRPLHKWEMGGIAD</sequence>
<evidence type="ECO:0000256" key="1">
    <source>
        <dbReference type="SAM" id="MobiDB-lite"/>
    </source>
</evidence>
<evidence type="ECO:0000313" key="2">
    <source>
        <dbReference type="EMBL" id="KAK2768028.1"/>
    </source>
</evidence>
<gene>
    <name evidence="2" type="ORF">CKAH01_04596</name>
</gene>
<organism evidence="2 3">
    <name type="scientific">Colletotrichum kahawae</name>
    <name type="common">Coffee berry disease fungus</name>
    <dbReference type="NCBI Taxonomy" id="34407"/>
    <lineage>
        <taxon>Eukaryota</taxon>
        <taxon>Fungi</taxon>
        <taxon>Dikarya</taxon>
        <taxon>Ascomycota</taxon>
        <taxon>Pezizomycotina</taxon>
        <taxon>Sordariomycetes</taxon>
        <taxon>Hypocreomycetidae</taxon>
        <taxon>Glomerellales</taxon>
        <taxon>Glomerellaceae</taxon>
        <taxon>Colletotrichum</taxon>
        <taxon>Colletotrichum gloeosporioides species complex</taxon>
    </lineage>
</organism>
<keyword evidence="3" id="KW-1185">Reference proteome</keyword>
<evidence type="ECO:0000313" key="3">
    <source>
        <dbReference type="Proteomes" id="UP001281614"/>
    </source>
</evidence>
<reference evidence="2" key="1">
    <citation type="submission" date="2023-02" db="EMBL/GenBank/DDBJ databases">
        <title>Colletotrichum kahawae CIFC_Que2 genome sequencing and assembly.</title>
        <authorList>
            <person name="Baroncelli R."/>
        </authorList>
    </citation>
    <scope>NUCLEOTIDE SEQUENCE</scope>
    <source>
        <strain evidence="2">CIFC_Que2</strain>
    </source>
</reference>
<name>A0AAE0DAT3_COLKA</name>
<feature type="region of interest" description="Disordered" evidence="1">
    <location>
        <begin position="1"/>
        <end position="23"/>
    </location>
</feature>
<accession>A0AAE0DAT3</accession>
<comment type="caution">
    <text evidence="2">The sequence shown here is derived from an EMBL/GenBank/DDBJ whole genome shotgun (WGS) entry which is preliminary data.</text>
</comment>
<dbReference type="Proteomes" id="UP001281614">
    <property type="component" value="Unassembled WGS sequence"/>
</dbReference>